<evidence type="ECO:0000313" key="2">
    <source>
        <dbReference type="EMBL" id="AJT50728.1"/>
    </source>
</evidence>
<organism evidence="2 3">
    <name type="scientific">Limosilactobacillus mucosae LM1</name>
    <dbReference type="NCBI Taxonomy" id="1130798"/>
    <lineage>
        <taxon>Bacteria</taxon>
        <taxon>Bacillati</taxon>
        <taxon>Bacillota</taxon>
        <taxon>Bacilli</taxon>
        <taxon>Lactobacillales</taxon>
        <taxon>Lactobacillaceae</taxon>
        <taxon>Limosilactobacillus</taxon>
    </lineage>
</organism>
<evidence type="ECO:0000313" key="3">
    <source>
        <dbReference type="Proteomes" id="UP000003645"/>
    </source>
</evidence>
<protein>
    <submittedName>
        <fullName evidence="2">Uncharacterized protein</fullName>
    </submittedName>
</protein>
<feature type="region of interest" description="Disordered" evidence="1">
    <location>
        <begin position="57"/>
        <end position="80"/>
    </location>
</feature>
<dbReference type="HOGENOM" id="CLU_2316751_0_0_9"/>
<dbReference type="EMBL" id="CP011013">
    <property type="protein sequence ID" value="AJT50728.1"/>
    <property type="molecule type" value="Genomic_DNA"/>
</dbReference>
<gene>
    <name evidence="2" type="ORF">LBLM1_06730</name>
</gene>
<sequence length="99" mass="11555">MTSRYDIAAIKKQLAAAEKHDKEIYGEKVRKMLLEKTNLDSLKDVLHDYDIIVLPKKKNDVPEKTEKPHLKSKNIPSVDEWNNRKDISETDFGTEEKLF</sequence>
<name>A0A0D4CKT5_LIMMU</name>
<dbReference type="AlphaFoldDB" id="A0A0D4CKT5"/>
<feature type="compositionally biased region" description="Basic and acidic residues" evidence="1">
    <location>
        <begin position="57"/>
        <end position="69"/>
    </location>
</feature>
<dbReference type="RefSeq" id="WP_045025420.1">
    <property type="nucleotide sequence ID" value="NZ_CP011013.1"/>
</dbReference>
<proteinExistence type="predicted"/>
<dbReference type="Proteomes" id="UP000003645">
    <property type="component" value="Chromosome"/>
</dbReference>
<evidence type="ECO:0000256" key="1">
    <source>
        <dbReference type="SAM" id="MobiDB-lite"/>
    </source>
</evidence>
<accession>A0A0D4CKT5</accession>
<dbReference type="KEGG" id="lmu:LBLM1_06730"/>
<keyword evidence="3" id="KW-1185">Reference proteome</keyword>
<dbReference type="STRING" id="1130798.LBLM1_06730"/>
<reference evidence="2 3" key="1">
    <citation type="journal article" date="2012" name="J. Bacteriol.">
        <title>Genome sequence of Lactobacillus mucosae LM1, isolated from piglet feces.</title>
        <authorList>
            <person name="Lee J.H."/>
            <person name="Valeriano V.D."/>
            <person name="Shin Y.R."/>
            <person name="Chae J.P."/>
            <person name="Kim G.B."/>
            <person name="Ham J.S."/>
            <person name="Chun J."/>
            <person name="Kang D.K."/>
        </authorList>
    </citation>
    <scope>NUCLEOTIDE SEQUENCE [LARGE SCALE GENOMIC DNA]</scope>
    <source>
        <strain evidence="2 3">LM1</strain>
    </source>
</reference>